<proteinExistence type="predicted"/>
<accession>A0A9X0C1C5</accession>
<dbReference type="Proteomes" id="UP001149954">
    <property type="component" value="Unassembled WGS sequence"/>
</dbReference>
<name>A0A9X0C1C5_9EURO</name>
<dbReference type="EMBL" id="JAPWDS010000006">
    <property type="protein sequence ID" value="KAJ5494392.1"/>
    <property type="molecule type" value="Genomic_DNA"/>
</dbReference>
<dbReference type="AlphaFoldDB" id="A0A9X0C1C5"/>
<reference evidence="2" key="1">
    <citation type="submission" date="2022-12" db="EMBL/GenBank/DDBJ databases">
        <authorList>
            <person name="Petersen C."/>
        </authorList>
    </citation>
    <scope>NUCLEOTIDE SEQUENCE</scope>
    <source>
        <strain evidence="2">IBT 29495</strain>
    </source>
</reference>
<gene>
    <name evidence="2" type="ORF">N7463_010479</name>
</gene>
<reference evidence="2" key="2">
    <citation type="journal article" date="2023" name="IMA Fungus">
        <title>Comparative genomic study of the Penicillium genus elucidates a diverse pangenome and 15 lateral gene transfer events.</title>
        <authorList>
            <person name="Petersen C."/>
            <person name="Sorensen T."/>
            <person name="Nielsen M.R."/>
            <person name="Sondergaard T.E."/>
            <person name="Sorensen J.L."/>
            <person name="Fitzpatrick D.A."/>
            <person name="Frisvad J.C."/>
            <person name="Nielsen K.L."/>
        </authorList>
    </citation>
    <scope>NUCLEOTIDE SEQUENCE</scope>
    <source>
        <strain evidence="2">IBT 29495</strain>
    </source>
</reference>
<feature type="compositionally biased region" description="Low complexity" evidence="1">
    <location>
        <begin position="29"/>
        <end position="40"/>
    </location>
</feature>
<evidence type="ECO:0000313" key="3">
    <source>
        <dbReference type="Proteomes" id="UP001149954"/>
    </source>
</evidence>
<evidence type="ECO:0000313" key="2">
    <source>
        <dbReference type="EMBL" id="KAJ5494392.1"/>
    </source>
</evidence>
<comment type="caution">
    <text evidence="2">The sequence shown here is derived from an EMBL/GenBank/DDBJ whole genome shotgun (WGS) entry which is preliminary data.</text>
</comment>
<protein>
    <submittedName>
        <fullName evidence="2">Uncharacterized protein</fullName>
    </submittedName>
</protein>
<keyword evidence="3" id="KW-1185">Reference proteome</keyword>
<evidence type="ECO:0000256" key="1">
    <source>
        <dbReference type="SAM" id="MobiDB-lite"/>
    </source>
</evidence>
<sequence length="59" mass="6517">MALRYHMVRTLGFKRGEQQRAQRNMMANTAGAATPGLALTAEKRKVDGKKRSNLSSLPT</sequence>
<organism evidence="2 3">
    <name type="scientific">Penicillium fimorum</name>
    <dbReference type="NCBI Taxonomy" id="1882269"/>
    <lineage>
        <taxon>Eukaryota</taxon>
        <taxon>Fungi</taxon>
        <taxon>Dikarya</taxon>
        <taxon>Ascomycota</taxon>
        <taxon>Pezizomycotina</taxon>
        <taxon>Eurotiomycetes</taxon>
        <taxon>Eurotiomycetidae</taxon>
        <taxon>Eurotiales</taxon>
        <taxon>Aspergillaceae</taxon>
        <taxon>Penicillium</taxon>
    </lineage>
</organism>
<feature type="region of interest" description="Disordered" evidence="1">
    <location>
        <begin position="29"/>
        <end position="59"/>
    </location>
</feature>